<gene>
    <name evidence="4" type="ORF">H5975_08380</name>
</gene>
<evidence type="ECO:0000256" key="1">
    <source>
        <dbReference type="ARBA" id="ARBA00022729"/>
    </source>
</evidence>
<reference evidence="4 5" key="1">
    <citation type="journal article" date="2021" name="Sci. Rep.">
        <title>The distribution of antibiotic resistance genes in chicken gut microbiota commensals.</title>
        <authorList>
            <person name="Juricova H."/>
            <person name="Matiasovicova J."/>
            <person name="Kubasova T."/>
            <person name="Cejkova D."/>
            <person name="Rychlik I."/>
        </authorList>
    </citation>
    <scope>NUCLEOTIDE SEQUENCE [LARGE SCALE GENOMIC DNA]</scope>
    <source>
        <strain evidence="4 5">An574</strain>
    </source>
</reference>
<protein>
    <submittedName>
        <fullName evidence="4">KxYKxGKxW signal peptide domain-containing protein</fullName>
    </submittedName>
</protein>
<dbReference type="Pfam" id="PF19258">
    <property type="entry name" value="KxYKxGKxW_sig"/>
    <property type="match status" value="1"/>
</dbReference>
<dbReference type="EMBL" id="JACJKU010000175">
    <property type="protein sequence ID" value="MBM6941432.1"/>
    <property type="molecule type" value="Genomic_DNA"/>
</dbReference>
<dbReference type="InterPro" id="IPR022263">
    <property type="entry name" value="KxYKxGKxW"/>
</dbReference>
<feature type="signal peptide" evidence="3">
    <location>
        <begin position="1"/>
        <end position="34"/>
    </location>
</feature>
<feature type="region of interest" description="Disordered" evidence="2">
    <location>
        <begin position="35"/>
        <end position="58"/>
    </location>
</feature>
<proteinExistence type="predicted"/>
<feature type="region of interest" description="Disordered" evidence="2">
    <location>
        <begin position="71"/>
        <end position="121"/>
    </location>
</feature>
<feature type="compositionally biased region" description="Polar residues" evidence="2">
    <location>
        <begin position="36"/>
        <end position="47"/>
    </location>
</feature>
<evidence type="ECO:0000313" key="5">
    <source>
        <dbReference type="Proteomes" id="UP000785625"/>
    </source>
</evidence>
<name>A0ABS2GYR0_9LACO</name>
<keyword evidence="5" id="KW-1185">Reference proteome</keyword>
<accession>A0ABS2GYR0</accession>
<feature type="compositionally biased region" description="Polar residues" evidence="2">
    <location>
        <begin position="73"/>
        <end position="121"/>
    </location>
</feature>
<evidence type="ECO:0000256" key="2">
    <source>
        <dbReference type="SAM" id="MobiDB-lite"/>
    </source>
</evidence>
<dbReference type="NCBIfam" id="TIGR03715">
    <property type="entry name" value="KxYKxGKxW"/>
    <property type="match status" value="1"/>
</dbReference>
<feature type="chain" id="PRO_5045166454" evidence="3">
    <location>
        <begin position="35"/>
        <end position="121"/>
    </location>
</feature>
<organism evidence="4 5">
    <name type="scientific">Limosilactobacillus coleohominis</name>
    <dbReference type="NCBI Taxonomy" id="181675"/>
    <lineage>
        <taxon>Bacteria</taxon>
        <taxon>Bacillati</taxon>
        <taxon>Bacillota</taxon>
        <taxon>Bacilli</taxon>
        <taxon>Lactobacillales</taxon>
        <taxon>Lactobacillaceae</taxon>
        <taxon>Limosilactobacillus</taxon>
    </lineage>
</organism>
<keyword evidence="1 3" id="KW-0732">Signal</keyword>
<evidence type="ECO:0000313" key="4">
    <source>
        <dbReference type="EMBL" id="MBM6941432.1"/>
    </source>
</evidence>
<evidence type="ECO:0000256" key="3">
    <source>
        <dbReference type="SAM" id="SignalP"/>
    </source>
</evidence>
<sequence>MDMKSHYKMFKAGKLWMTTLISVAVLGIANTAHADANQSKNASTDGGSVTDVEANQAAEQIQKPAVTLHANVATPSGQTAGTADQTNETTQDNSGSVADQQQSTATATNQGSRSTDSKATM</sequence>
<dbReference type="Proteomes" id="UP000785625">
    <property type="component" value="Unassembled WGS sequence"/>
</dbReference>
<dbReference type="RefSeq" id="WP_204785632.1">
    <property type="nucleotide sequence ID" value="NZ_JACJKU010000175.1"/>
</dbReference>
<comment type="caution">
    <text evidence="4">The sequence shown here is derived from an EMBL/GenBank/DDBJ whole genome shotgun (WGS) entry which is preliminary data.</text>
</comment>